<accession>A0AAV1I8P3</accession>
<dbReference type="InterPro" id="IPR050131">
    <property type="entry name" value="Peptidase_S8_subtilisin-like"/>
</dbReference>
<evidence type="ECO:0000259" key="6">
    <source>
        <dbReference type="Pfam" id="PF00082"/>
    </source>
</evidence>
<protein>
    <recommendedName>
        <fullName evidence="6">Peptidase S8/S53 domain-containing protein</fullName>
    </recommendedName>
</protein>
<dbReference type="InterPro" id="IPR023828">
    <property type="entry name" value="Peptidase_S8_Ser-AS"/>
</dbReference>
<dbReference type="GO" id="GO:0006508">
    <property type="term" value="P:proteolysis"/>
    <property type="evidence" value="ECO:0007669"/>
    <property type="project" value="UniProtKB-KW"/>
</dbReference>
<sequence length="434" mass="45159">MPSISAVSTASWSLASMKASTSEQAAATSYVVVLKDGTDSSEVKQLCSYINANLGIQCRKMLQHTVSGFIVQMLREEVFLMQTTENMMQTLMSALWSVVSYVREDEQLQLSSAVSFEDLSAAYLGSDASQGLWGLDRLDKRSPARDYTFAYERDGSGVHLYVVDTGINAQHVEFLTADGSSSRIGQGFSLDGLPPATDCNGHGTHVSGTAAGLTYGVAKDAFIHPLRVIGCDGSASMLDVVKALEWVHSSLQAPAVVLMSLGGPATAILDAAAQSLTDIGVTIVVAGGNSAGDACGDSPARQPSVIAVGAIALGDAMASFSNGGSCIDILAPGVNILSAAPGSPTATAVMSGTSMSAPHVVGAAAQLLQANPTAQPWEVRQTLQSQSSWNWVSEDTLMEGTPNVILNSLLPEPLQVAWIGNGSNMLVLTDANSR</sequence>
<dbReference type="GO" id="GO:0004252">
    <property type="term" value="F:serine-type endopeptidase activity"/>
    <property type="evidence" value="ECO:0007669"/>
    <property type="project" value="UniProtKB-UniRule"/>
</dbReference>
<dbReference type="PANTHER" id="PTHR43806">
    <property type="entry name" value="PEPTIDASE S8"/>
    <property type="match status" value="1"/>
</dbReference>
<dbReference type="PRINTS" id="PR00723">
    <property type="entry name" value="SUBTILISIN"/>
</dbReference>
<comment type="similarity">
    <text evidence="1 5">Belongs to the peptidase S8 family.</text>
</comment>
<name>A0AAV1I8P3_9CHLO</name>
<dbReference type="InterPro" id="IPR036852">
    <property type="entry name" value="Peptidase_S8/S53_dom_sf"/>
</dbReference>
<dbReference type="PROSITE" id="PS00137">
    <property type="entry name" value="SUBTILASE_HIS"/>
    <property type="match status" value="1"/>
</dbReference>
<evidence type="ECO:0000313" key="8">
    <source>
        <dbReference type="Proteomes" id="UP001314263"/>
    </source>
</evidence>
<feature type="active site" description="Charge relay system" evidence="5">
    <location>
        <position position="354"/>
    </location>
</feature>
<dbReference type="Pfam" id="PF00082">
    <property type="entry name" value="Peptidase_S8"/>
    <property type="match status" value="1"/>
</dbReference>
<dbReference type="PROSITE" id="PS51892">
    <property type="entry name" value="SUBTILASE"/>
    <property type="match status" value="1"/>
</dbReference>
<dbReference type="PANTHER" id="PTHR43806:SF11">
    <property type="entry name" value="CEREVISIN-RELATED"/>
    <property type="match status" value="1"/>
</dbReference>
<dbReference type="SUPFAM" id="SSF52743">
    <property type="entry name" value="Subtilisin-like"/>
    <property type="match status" value="1"/>
</dbReference>
<dbReference type="PROSITE" id="PS00138">
    <property type="entry name" value="SUBTILASE_SER"/>
    <property type="match status" value="1"/>
</dbReference>
<reference evidence="7 8" key="1">
    <citation type="submission" date="2023-10" db="EMBL/GenBank/DDBJ databases">
        <authorList>
            <person name="Maclean D."/>
            <person name="Macfadyen A."/>
        </authorList>
    </citation>
    <scope>NUCLEOTIDE SEQUENCE [LARGE SCALE GENOMIC DNA]</scope>
</reference>
<comment type="caution">
    <text evidence="7">The sequence shown here is derived from an EMBL/GenBank/DDBJ whole genome shotgun (WGS) entry which is preliminary data.</text>
</comment>
<dbReference type="EMBL" id="CAUYUE010000007">
    <property type="protein sequence ID" value="CAK0782275.1"/>
    <property type="molecule type" value="Genomic_DNA"/>
</dbReference>
<dbReference type="GO" id="GO:0005615">
    <property type="term" value="C:extracellular space"/>
    <property type="evidence" value="ECO:0007669"/>
    <property type="project" value="TreeGrafter"/>
</dbReference>
<evidence type="ECO:0000256" key="5">
    <source>
        <dbReference type="PROSITE-ProRule" id="PRU01240"/>
    </source>
</evidence>
<evidence type="ECO:0000256" key="2">
    <source>
        <dbReference type="ARBA" id="ARBA00022670"/>
    </source>
</evidence>
<dbReference type="FunFam" id="3.40.50.200:FF:000014">
    <property type="entry name" value="Proteinase K"/>
    <property type="match status" value="1"/>
</dbReference>
<evidence type="ECO:0000256" key="1">
    <source>
        <dbReference type="ARBA" id="ARBA00011073"/>
    </source>
</evidence>
<keyword evidence="4 5" id="KW-0720">Serine protease</keyword>
<evidence type="ECO:0000256" key="4">
    <source>
        <dbReference type="ARBA" id="ARBA00022825"/>
    </source>
</evidence>
<feature type="active site" description="Charge relay system" evidence="5">
    <location>
        <position position="164"/>
    </location>
</feature>
<dbReference type="CDD" id="cd04077">
    <property type="entry name" value="Peptidases_S8_PCSK9_ProteinaseK_like"/>
    <property type="match status" value="1"/>
</dbReference>
<keyword evidence="2 5" id="KW-0645">Protease</keyword>
<evidence type="ECO:0000313" key="7">
    <source>
        <dbReference type="EMBL" id="CAK0782275.1"/>
    </source>
</evidence>
<keyword evidence="8" id="KW-1185">Reference proteome</keyword>
<feature type="domain" description="Peptidase S8/S53" evidence="6">
    <location>
        <begin position="155"/>
        <end position="387"/>
    </location>
</feature>
<dbReference type="InterPro" id="IPR034193">
    <property type="entry name" value="PCSK9_ProteinaseK-like"/>
</dbReference>
<proteinExistence type="inferred from homology"/>
<feature type="active site" description="Charge relay system" evidence="5">
    <location>
        <position position="202"/>
    </location>
</feature>
<dbReference type="InterPro" id="IPR015500">
    <property type="entry name" value="Peptidase_S8_subtilisin-rel"/>
</dbReference>
<keyword evidence="3 5" id="KW-0378">Hydrolase</keyword>
<gene>
    <name evidence="7" type="ORF">CVIRNUC_005614</name>
</gene>
<dbReference type="Gene3D" id="3.40.50.200">
    <property type="entry name" value="Peptidase S8/S53 domain"/>
    <property type="match status" value="1"/>
</dbReference>
<dbReference type="AlphaFoldDB" id="A0AAV1I8P3"/>
<evidence type="ECO:0000256" key="3">
    <source>
        <dbReference type="ARBA" id="ARBA00022801"/>
    </source>
</evidence>
<dbReference type="InterPro" id="IPR000209">
    <property type="entry name" value="Peptidase_S8/S53_dom"/>
</dbReference>
<dbReference type="Proteomes" id="UP001314263">
    <property type="component" value="Unassembled WGS sequence"/>
</dbReference>
<organism evidence="7 8">
    <name type="scientific">Coccomyxa viridis</name>
    <dbReference type="NCBI Taxonomy" id="1274662"/>
    <lineage>
        <taxon>Eukaryota</taxon>
        <taxon>Viridiplantae</taxon>
        <taxon>Chlorophyta</taxon>
        <taxon>core chlorophytes</taxon>
        <taxon>Trebouxiophyceae</taxon>
        <taxon>Trebouxiophyceae incertae sedis</taxon>
        <taxon>Coccomyxaceae</taxon>
        <taxon>Coccomyxa</taxon>
    </lineage>
</organism>
<dbReference type="InterPro" id="IPR022398">
    <property type="entry name" value="Peptidase_S8_His-AS"/>
</dbReference>